<gene>
    <name evidence="3" type="ORF">CM83_1260</name>
</gene>
<dbReference type="AlphaFoldDB" id="A0A0A9X4T5"/>
<feature type="region of interest" description="Disordered" evidence="1">
    <location>
        <begin position="121"/>
        <end position="173"/>
    </location>
</feature>
<reference evidence="3" key="1">
    <citation type="journal article" date="2014" name="PLoS ONE">
        <title>Transcriptome-Based Identification of ABC Transporters in the Western Tarnished Plant Bug Lygus hesperus.</title>
        <authorList>
            <person name="Hull J.J."/>
            <person name="Chaney K."/>
            <person name="Geib S.M."/>
            <person name="Fabrick J.A."/>
            <person name="Brent C.S."/>
            <person name="Walsh D."/>
            <person name="Lavine L.C."/>
        </authorList>
    </citation>
    <scope>NUCLEOTIDE SEQUENCE</scope>
</reference>
<evidence type="ECO:0000313" key="4">
    <source>
        <dbReference type="EMBL" id="JAG49099.1"/>
    </source>
</evidence>
<reference evidence="4" key="3">
    <citation type="submission" date="2014-09" db="EMBL/GenBank/DDBJ databases">
        <authorList>
            <person name="Magalhaes I.L.F."/>
            <person name="Oliveira U."/>
            <person name="Santos F.R."/>
            <person name="Vidigal T.H.D.A."/>
            <person name="Brescovit A.D."/>
            <person name="Santos A.J."/>
        </authorList>
    </citation>
    <scope>NUCLEOTIDE SEQUENCE</scope>
</reference>
<evidence type="ECO:0000256" key="1">
    <source>
        <dbReference type="SAM" id="MobiDB-lite"/>
    </source>
</evidence>
<evidence type="ECO:0000256" key="2">
    <source>
        <dbReference type="SAM" id="SignalP"/>
    </source>
</evidence>
<protein>
    <submittedName>
        <fullName evidence="3">Uncharacterized protein</fullName>
    </submittedName>
</protein>
<reference evidence="3" key="2">
    <citation type="submission" date="2014-07" db="EMBL/GenBank/DDBJ databases">
        <authorList>
            <person name="Hull J."/>
        </authorList>
    </citation>
    <scope>NUCLEOTIDE SEQUENCE</scope>
</reference>
<name>A0A0A9X4T5_LYGHE</name>
<keyword evidence="2" id="KW-0732">Signal</keyword>
<evidence type="ECO:0000313" key="3">
    <source>
        <dbReference type="EMBL" id="JAG13828.1"/>
    </source>
</evidence>
<organism evidence="3">
    <name type="scientific">Lygus hesperus</name>
    <name type="common">Western plant bug</name>
    <dbReference type="NCBI Taxonomy" id="30085"/>
    <lineage>
        <taxon>Eukaryota</taxon>
        <taxon>Metazoa</taxon>
        <taxon>Ecdysozoa</taxon>
        <taxon>Arthropoda</taxon>
        <taxon>Hexapoda</taxon>
        <taxon>Insecta</taxon>
        <taxon>Pterygota</taxon>
        <taxon>Neoptera</taxon>
        <taxon>Paraneoptera</taxon>
        <taxon>Hemiptera</taxon>
        <taxon>Heteroptera</taxon>
        <taxon>Panheteroptera</taxon>
        <taxon>Cimicomorpha</taxon>
        <taxon>Miridae</taxon>
        <taxon>Mirini</taxon>
        <taxon>Lygus</taxon>
    </lineage>
</organism>
<sequence length="173" mass="19976">MRKFWALFALMMLAVNSASSVKKWSYYKAEYASKEEERRSSRGTSELGPHAYRGTKFEGPAWSVNIFLDDPELFVESPWYSRMRRDAELLPQDVSATLEETIQKYARVPRSVRSISYQKWDGRASTADDTLNDNEESQEPLDDREQGAESEEYEDYSLSSRTEALDNRFIGNG</sequence>
<accession>A0A0A9X4T5</accession>
<feature type="compositionally biased region" description="Acidic residues" evidence="1">
    <location>
        <begin position="130"/>
        <end position="140"/>
    </location>
</feature>
<feature type="chain" id="PRO_5015033798" evidence="2">
    <location>
        <begin position="21"/>
        <end position="173"/>
    </location>
</feature>
<feature type="signal peptide" evidence="2">
    <location>
        <begin position="1"/>
        <end position="20"/>
    </location>
</feature>
<proteinExistence type="predicted"/>
<dbReference type="EMBL" id="GBHO01029776">
    <property type="protein sequence ID" value="JAG13828.1"/>
    <property type="molecule type" value="Transcribed_RNA"/>
</dbReference>
<dbReference type="EMBL" id="GBRD01016728">
    <property type="protein sequence ID" value="JAG49099.1"/>
    <property type="molecule type" value="Transcribed_RNA"/>
</dbReference>